<name>A0A8K0XL97_9AGAR</name>
<dbReference type="OrthoDB" id="2322499at2759"/>
<organism evidence="1 2">
    <name type="scientific">Cristinia sonorae</name>
    <dbReference type="NCBI Taxonomy" id="1940300"/>
    <lineage>
        <taxon>Eukaryota</taxon>
        <taxon>Fungi</taxon>
        <taxon>Dikarya</taxon>
        <taxon>Basidiomycota</taxon>
        <taxon>Agaricomycotina</taxon>
        <taxon>Agaricomycetes</taxon>
        <taxon>Agaricomycetidae</taxon>
        <taxon>Agaricales</taxon>
        <taxon>Pleurotineae</taxon>
        <taxon>Stephanosporaceae</taxon>
        <taxon>Cristinia</taxon>
    </lineage>
</organism>
<accession>A0A8K0XL97</accession>
<protein>
    <submittedName>
        <fullName evidence="1">Uncharacterized protein</fullName>
    </submittedName>
</protein>
<gene>
    <name evidence="1" type="ORF">BXZ70DRAFT_1011591</name>
</gene>
<evidence type="ECO:0000313" key="2">
    <source>
        <dbReference type="Proteomes" id="UP000813824"/>
    </source>
</evidence>
<dbReference type="Proteomes" id="UP000813824">
    <property type="component" value="Unassembled WGS sequence"/>
</dbReference>
<comment type="caution">
    <text evidence="1">The sequence shown here is derived from an EMBL/GenBank/DDBJ whole genome shotgun (WGS) entry which is preliminary data.</text>
</comment>
<evidence type="ECO:0000313" key="1">
    <source>
        <dbReference type="EMBL" id="KAH8087885.1"/>
    </source>
</evidence>
<dbReference type="AlphaFoldDB" id="A0A8K0XL97"/>
<keyword evidence="2" id="KW-1185">Reference proteome</keyword>
<reference evidence="1" key="1">
    <citation type="journal article" date="2021" name="New Phytol.">
        <title>Evolutionary innovations through gain and loss of genes in the ectomycorrhizal Boletales.</title>
        <authorList>
            <person name="Wu G."/>
            <person name="Miyauchi S."/>
            <person name="Morin E."/>
            <person name="Kuo A."/>
            <person name="Drula E."/>
            <person name="Varga T."/>
            <person name="Kohler A."/>
            <person name="Feng B."/>
            <person name="Cao Y."/>
            <person name="Lipzen A."/>
            <person name="Daum C."/>
            <person name="Hundley H."/>
            <person name="Pangilinan J."/>
            <person name="Johnson J."/>
            <person name="Barry K."/>
            <person name="LaButti K."/>
            <person name="Ng V."/>
            <person name="Ahrendt S."/>
            <person name="Min B."/>
            <person name="Choi I.G."/>
            <person name="Park H."/>
            <person name="Plett J.M."/>
            <person name="Magnuson J."/>
            <person name="Spatafora J.W."/>
            <person name="Nagy L.G."/>
            <person name="Henrissat B."/>
            <person name="Grigoriev I.V."/>
            <person name="Yang Z.L."/>
            <person name="Xu J."/>
            <person name="Martin F.M."/>
        </authorList>
    </citation>
    <scope>NUCLEOTIDE SEQUENCE</scope>
    <source>
        <strain evidence="1">KKN 215</strain>
    </source>
</reference>
<proteinExistence type="predicted"/>
<sequence length="483" mass="54422">MARHRDGVTIITVSVSELNEVIEELSLRTDPESIQEFISERIRLVLERTKFALACEQWGKRYKDESRVRSVMQKLVKAGWADELDSIPRAAVMDITRPPTKLPRSSKAWVTMESNLTAIVSKKRAEDQLTARERTMRAVVDQCLTTFSGLFPRYAEFADDEEVKRLLADEKMTIPELHATLVGHAPQIRERWDKEARAKIDALLPWARQDTSVSEHADSELAMKSMVFCSLCHCILQYPEFLVHRCTAASDDLVSQPSACWNKTFMEVVYQVIIACGKDPKTTRVDDMDSSDARLFCACCALQMPGVLTVLSWRDAVAHPYTVPHKSKLTDFTMQGITWRRVSPEDCVAVKPLEDNMAQKNKDQREVGAGWHCVICARWKPLSLSSIGNHVRFQHSPLWRAAGLTNLEAQRIYSYFAPSMEEVSTGGGVFLVSSDLTEGDIAAQFPKVNQALQYGRAAFTQSLKASPGSWNDEFLVNNMLRSG</sequence>
<dbReference type="EMBL" id="JAEVFJ010000040">
    <property type="protein sequence ID" value="KAH8087885.1"/>
    <property type="molecule type" value="Genomic_DNA"/>
</dbReference>